<organism evidence="1 2">
    <name type="scientific">Stenotrophomonas maltophilia</name>
    <name type="common">Pseudomonas maltophilia</name>
    <name type="synonym">Xanthomonas maltophilia</name>
    <dbReference type="NCBI Taxonomy" id="40324"/>
    <lineage>
        <taxon>Bacteria</taxon>
        <taxon>Pseudomonadati</taxon>
        <taxon>Pseudomonadota</taxon>
        <taxon>Gammaproteobacteria</taxon>
        <taxon>Lysobacterales</taxon>
        <taxon>Lysobacteraceae</taxon>
        <taxon>Stenotrophomonas</taxon>
        <taxon>Stenotrophomonas maltophilia group</taxon>
    </lineage>
</organism>
<protein>
    <submittedName>
        <fullName evidence="1">DUF72 domain-containing protein</fullName>
    </submittedName>
</protein>
<accession>A0A4S2CVX0</accession>
<sequence>MSRQPPAPPVQVGCAGWSIPTRDAALFGAGNSLLARYATRFSVVEINSSFYRAHQRRTYERWAATVPAHFRFSVKMPRAVSHEAGLVGAGPLLDRFLGEVAGLGPHLGALLLQLPPSLTFDARRVSAFLRALRRRTRAPVVCEPRHASWFDPRADALLQRHGVARAAVDPVVHPQSAVPGGAPTPAYWRWHGSPRMYYSDYPDAALAALAAAVQRHLPAHAPAWVIFDNTAQGFAVPNAARLQVLLAGMGSAG</sequence>
<name>A0A4S2CVX0_STEMA</name>
<dbReference type="OrthoDB" id="9780310at2"/>
<dbReference type="InterPro" id="IPR036520">
    <property type="entry name" value="UPF0759_sf"/>
</dbReference>
<comment type="caution">
    <text evidence="1">The sequence shown here is derived from an EMBL/GenBank/DDBJ whole genome shotgun (WGS) entry which is preliminary data.</text>
</comment>
<dbReference type="RefSeq" id="WP_136006139.1">
    <property type="nucleotide sequence ID" value="NZ_SRYW01000014.1"/>
</dbReference>
<dbReference type="Proteomes" id="UP000306631">
    <property type="component" value="Unassembled WGS sequence"/>
</dbReference>
<dbReference type="EMBL" id="SRYW01000014">
    <property type="protein sequence ID" value="TGY32696.1"/>
    <property type="molecule type" value="Genomic_DNA"/>
</dbReference>
<dbReference type="AlphaFoldDB" id="A0A4S2CVX0"/>
<evidence type="ECO:0000313" key="1">
    <source>
        <dbReference type="EMBL" id="TGY32696.1"/>
    </source>
</evidence>
<dbReference type="Pfam" id="PF01904">
    <property type="entry name" value="DUF72"/>
    <property type="match status" value="1"/>
</dbReference>
<dbReference type="SUPFAM" id="SSF117396">
    <property type="entry name" value="TM1631-like"/>
    <property type="match status" value="1"/>
</dbReference>
<dbReference type="Gene3D" id="3.20.20.410">
    <property type="entry name" value="Protein of unknown function UPF0759"/>
    <property type="match status" value="1"/>
</dbReference>
<dbReference type="PANTHER" id="PTHR30348:SF14">
    <property type="entry name" value="BLR8050 PROTEIN"/>
    <property type="match status" value="1"/>
</dbReference>
<gene>
    <name evidence="1" type="ORF">E5352_14790</name>
</gene>
<dbReference type="PANTHER" id="PTHR30348">
    <property type="entry name" value="UNCHARACTERIZED PROTEIN YECE"/>
    <property type="match status" value="1"/>
</dbReference>
<evidence type="ECO:0000313" key="2">
    <source>
        <dbReference type="Proteomes" id="UP000306631"/>
    </source>
</evidence>
<proteinExistence type="predicted"/>
<reference evidence="1 2" key="1">
    <citation type="submission" date="2019-04" db="EMBL/GenBank/DDBJ databases">
        <title>Microbes associate with the intestines of laboratory mice.</title>
        <authorList>
            <person name="Navarre W."/>
            <person name="Wong E."/>
            <person name="Huang K."/>
            <person name="Tropini C."/>
            <person name="Ng K."/>
            <person name="Yu B."/>
        </authorList>
    </citation>
    <scope>NUCLEOTIDE SEQUENCE [LARGE SCALE GENOMIC DNA]</scope>
    <source>
        <strain evidence="1 2">NM62_B4-13</strain>
    </source>
</reference>
<dbReference type="InterPro" id="IPR002763">
    <property type="entry name" value="DUF72"/>
</dbReference>